<dbReference type="Proteomes" id="UP000509414">
    <property type="component" value="Chromosome"/>
</dbReference>
<dbReference type="PANTHER" id="PTHR21139:SF42">
    <property type="entry name" value="TRIOSEPHOSPHATE ISOMERASE"/>
    <property type="match status" value="1"/>
</dbReference>
<keyword evidence="5" id="KW-1185">Reference proteome</keyword>
<dbReference type="SUPFAM" id="SSF51351">
    <property type="entry name" value="Triosephosphate isomerase (TIM)"/>
    <property type="match status" value="1"/>
</dbReference>
<comment type="pathway">
    <text evidence="3">Carbohydrate degradation; glycolysis; D-glyceraldehyde 3-phosphate from glycerone phosphate: step 1/1.</text>
</comment>
<comment type="subcellular location">
    <subcellularLocation>
        <location evidence="3">Cytoplasm</location>
    </subcellularLocation>
</comment>
<evidence type="ECO:0000313" key="5">
    <source>
        <dbReference type="Proteomes" id="UP000509414"/>
    </source>
</evidence>
<evidence type="ECO:0000256" key="3">
    <source>
        <dbReference type="RuleBase" id="RU363013"/>
    </source>
</evidence>
<dbReference type="PROSITE" id="PS51440">
    <property type="entry name" value="TIM_2"/>
    <property type="match status" value="1"/>
</dbReference>
<dbReference type="GO" id="GO:0046166">
    <property type="term" value="P:glyceraldehyde-3-phosphate biosynthetic process"/>
    <property type="evidence" value="ECO:0007669"/>
    <property type="project" value="TreeGrafter"/>
</dbReference>
<dbReference type="NCBIfam" id="NF000728">
    <property type="entry name" value="PRK00042.3-2"/>
    <property type="match status" value="1"/>
</dbReference>
<evidence type="ECO:0000256" key="1">
    <source>
        <dbReference type="ARBA" id="ARBA00007422"/>
    </source>
</evidence>
<dbReference type="GO" id="GO:0004807">
    <property type="term" value="F:triose-phosphate isomerase activity"/>
    <property type="evidence" value="ECO:0007669"/>
    <property type="project" value="UniProtKB-EC"/>
</dbReference>
<reference evidence="4 5" key="1">
    <citation type="submission" date="2020-02" db="EMBL/GenBank/DDBJ databases">
        <title>Complete genome sequence of the novel Campylobacter species Candidatus Campylobacter infans.</title>
        <authorList>
            <person name="Duim B."/>
            <person name="Zomer A."/>
            <person name="van der Graaf L."/>
            <person name="Wagenaar J."/>
        </authorList>
    </citation>
    <scope>NUCLEOTIDE SEQUENCE [LARGE SCALE GENOMIC DNA]</scope>
    <source>
        <strain evidence="4 5">19S00001</strain>
    </source>
</reference>
<keyword evidence="3" id="KW-0312">Gluconeogenesis</keyword>
<dbReference type="GO" id="GO:0006094">
    <property type="term" value="P:gluconeogenesis"/>
    <property type="evidence" value="ECO:0007669"/>
    <property type="project" value="UniProtKB-UniPathway"/>
</dbReference>
<dbReference type="EC" id="5.3.1.1" evidence="3"/>
<comment type="catalytic activity">
    <reaction evidence="3">
        <text>D-glyceraldehyde 3-phosphate = dihydroxyacetone phosphate</text>
        <dbReference type="Rhea" id="RHEA:18585"/>
        <dbReference type="ChEBI" id="CHEBI:57642"/>
        <dbReference type="ChEBI" id="CHEBI:59776"/>
        <dbReference type="EC" id="5.3.1.1"/>
    </reaction>
</comment>
<sequence length="251" mass="27650">MIIAGNLKCNHTRASFQNYAMALNDGLRDICHNFTLLDNIQNFNSNKANFNSIIVFPPSVAFVEASACKYFSQGAQNFYPCDSGSFTGEVGANMLDEFGVNVVLIGHSERRGLGENDELIKAKFNFAKQKGYKIIFCVGEDDITYMNASAKEFLSDELSGIDLNYEKLIIAYEPIFAIGTGVSAKTQYIAEILEYLRSLSNAPLLYGGSVNCQNINEISSLKHCDGVLVGSASWDVQNFINLINIATKDQK</sequence>
<comment type="pathway">
    <text evidence="3">Carbohydrate biosynthesis; gluconeogenesis.</text>
</comment>
<dbReference type="EMBL" id="CP049075">
    <property type="protein sequence ID" value="QLI06048.1"/>
    <property type="molecule type" value="Genomic_DNA"/>
</dbReference>
<dbReference type="KEGG" id="cinf:CINF_1573"/>
<dbReference type="InterPro" id="IPR000652">
    <property type="entry name" value="Triosephosphate_isomerase"/>
</dbReference>
<dbReference type="AlphaFoldDB" id="A0A7H9CLG2"/>
<proteinExistence type="inferred from homology"/>
<keyword evidence="3" id="KW-0324">Glycolysis</keyword>
<dbReference type="GO" id="GO:0006096">
    <property type="term" value="P:glycolytic process"/>
    <property type="evidence" value="ECO:0007669"/>
    <property type="project" value="UniProtKB-UniPathway"/>
</dbReference>
<dbReference type="InterPro" id="IPR013785">
    <property type="entry name" value="Aldolase_TIM"/>
</dbReference>
<gene>
    <name evidence="4" type="primary">tpiA</name>
    <name evidence="4" type="ORF">CINF_1573</name>
</gene>
<dbReference type="InterPro" id="IPR035990">
    <property type="entry name" value="TIM_sf"/>
</dbReference>
<dbReference type="GO" id="GO:0019563">
    <property type="term" value="P:glycerol catabolic process"/>
    <property type="evidence" value="ECO:0007669"/>
    <property type="project" value="TreeGrafter"/>
</dbReference>
<dbReference type="UniPathway" id="UPA00109">
    <property type="reaction ID" value="UER00189"/>
</dbReference>
<comment type="similarity">
    <text evidence="1 3">Belongs to the triosephosphate isomerase family.</text>
</comment>
<protein>
    <recommendedName>
        <fullName evidence="3">Triosephosphate isomerase</fullName>
        <ecNumber evidence="3">5.3.1.1</ecNumber>
    </recommendedName>
</protein>
<comment type="subunit">
    <text evidence="3">Homodimer.</text>
</comment>
<keyword evidence="2 3" id="KW-0413">Isomerase</keyword>
<dbReference type="GO" id="GO:0005829">
    <property type="term" value="C:cytosol"/>
    <property type="evidence" value="ECO:0007669"/>
    <property type="project" value="TreeGrafter"/>
</dbReference>
<dbReference type="CDD" id="cd00311">
    <property type="entry name" value="TIM"/>
    <property type="match status" value="1"/>
</dbReference>
<dbReference type="PANTHER" id="PTHR21139">
    <property type="entry name" value="TRIOSEPHOSPHATE ISOMERASE"/>
    <property type="match status" value="1"/>
</dbReference>
<dbReference type="Gene3D" id="3.20.20.70">
    <property type="entry name" value="Aldolase class I"/>
    <property type="match status" value="1"/>
</dbReference>
<organism evidence="4 5">
    <name type="scientific">Candidatus Campylobacter infans</name>
    <dbReference type="NCBI Taxonomy" id="2561898"/>
    <lineage>
        <taxon>Bacteria</taxon>
        <taxon>Pseudomonadati</taxon>
        <taxon>Campylobacterota</taxon>
        <taxon>Epsilonproteobacteria</taxon>
        <taxon>Campylobacterales</taxon>
        <taxon>Campylobacteraceae</taxon>
        <taxon>Campylobacter</taxon>
    </lineage>
</organism>
<name>A0A7H9CLG2_9BACT</name>
<dbReference type="UniPathway" id="UPA00138"/>
<keyword evidence="3" id="KW-0963">Cytoplasm</keyword>
<dbReference type="RefSeq" id="WP_179975148.1">
    <property type="nucleotide sequence ID" value="NZ_CP049075.1"/>
</dbReference>
<accession>A0A7H9CLG2</accession>
<dbReference type="Pfam" id="PF00121">
    <property type="entry name" value="TIM"/>
    <property type="match status" value="1"/>
</dbReference>
<evidence type="ECO:0000256" key="2">
    <source>
        <dbReference type="ARBA" id="ARBA00023235"/>
    </source>
</evidence>
<evidence type="ECO:0000313" key="4">
    <source>
        <dbReference type="EMBL" id="QLI06048.1"/>
    </source>
</evidence>